<feature type="region of interest" description="Disordered" evidence="1">
    <location>
        <begin position="280"/>
        <end position="317"/>
    </location>
</feature>
<feature type="compositionally biased region" description="Polar residues" evidence="1">
    <location>
        <begin position="283"/>
        <end position="295"/>
    </location>
</feature>
<proteinExistence type="predicted"/>
<sequence>MVICAHLKHSKLHDFYIIAACLIYGYTLLHTNWHVDNEDTLVYKLRAANCRLVIVDDEISTDSMVPDIKYLRLSDVYAQSIYRKSLSLNSYLSLVESLGKERSDYRIQEMLSEQSKLVGAIDRDAVLMITFSTRGPEGLPSARKVTYGEMAGHFEALESMGAWRHDDVLVVFMTNPTYDFFTSVVLYYCLCRGNVHIHFLQRYMSTYWKILWESNEHAKNVFTQLGKSYKILSFLFPRQLEALLTLEEIALECKVFADGSPAIPKHIIPRKAAISEELIEASSGRTEQSDSTTQESPPPGRVDPAEDESAPETGQDDQVAQFSSLDAVRAGITTASTSTPENTATAVEAHSSAESSPRPPTNTSAAEGPTATTADSPNAAHGSASFHREDSGHLANVYIPKLHLKFTELRSVLCDKSVLFLLSGTHASVDLCRLLAALTGGKTPVIRYGCTEVSPTVGPHPLPPTTTQITLVPPGLNQHHLLDLYKIGVDNRFNNNPAPGHYIGTAVSPDRRLRVVKSVDPADLNFLLPCEPSEPGYFVCNAGNRASMLLPEELSDCVLKDGTYLGMHDVGFFVDAFDARHFYWCHKVDHSAPRGVAYPYLDLLCTSRLVQQSICVRYDLTEPVVRVETVLMPQPNGNPRIVSAVELITSMRAEIAEDLKSSFLDVCSRFFPPPLTVPRVRRHVRRLHGAGRDSRRLDSLGVQGDGELPSAAGECARAFRALTPCRTFCGSSHIMSPRFNLRTCQRLFVGSAVTAAAAAAVSENLVTLRWVRPLLSSSLTSAGAQRRDVARALRARRFPRPGADHPRQPVLPQRHRPLPAPRERRRVLRPSRDDEHAGRRGSPPQQGPFRPLLVATPLFPVTVYRVENDNPRSDEPDSNTFGASPFHPLVASGPRRGHSGRQRQPRVRRRPGNPVACLAAVCRRVPTAAPLGDIVRRAQHPKPARHQVQIVVPRNRQSLRRHVLDVARCLPVLPARVGRGLQRLDDLRHVGALLRSHVTFPRTRTRVLRAFLGANDVHVQLPAHQLLHARARQEHRAAEPLGVPADLAQNPQVDHLLYHLAHVLRRAAPQRPVVAVLVQPVLQHQRPVGPAQRVAQHVHRQDALDAVPHGLLHERANRNGVVRGVHALHHEVEAAVVAGPAVLRQHPLRVLPEGAEEQQPPARGLVLAELPHVRQGGVFTQLLSRDHLRLRRGARLLAEVPVALEVAQVVPQYRRGEPPVPPRSSDFLVVPQDRDRRRRVEHEPDVRLVYPHPEGDGRYHDAYPPPRPPFLHLLPRRYVQLRVVGAHRDARLPQRPRHLFAVADGERVHDAAPRQRLDDAYHLLQVVLALFAALDPQVRPVDCRPQPHAGRYPQHLHDVLRDVRRRRRRHRQDRHVRVLGLERAQVAVVLPEGESPVRDAVRLVDHEQLQLLRVVQIVQQPQQRRRLAELLRRDEQYRPVFEPLVEVALRQLPHGRSRGARVYGIRVDSVGPQHPHLVLHQRYQRREHHYQPAH</sequence>
<dbReference type="GeneID" id="94196797"/>
<feature type="region of interest" description="Disordered" evidence="1">
    <location>
        <begin position="796"/>
        <end position="852"/>
    </location>
</feature>
<feature type="compositionally biased region" description="Polar residues" evidence="1">
    <location>
        <begin position="361"/>
        <end position="376"/>
    </location>
</feature>
<comment type="caution">
    <text evidence="2">The sequence shown here is derived from an EMBL/GenBank/DDBJ whole genome shotgun (WGS) entry which is preliminary data.</text>
</comment>
<evidence type="ECO:0000256" key="1">
    <source>
        <dbReference type="SAM" id="MobiDB-lite"/>
    </source>
</evidence>
<organism evidence="2 3">
    <name type="scientific">Babesia caballi</name>
    <dbReference type="NCBI Taxonomy" id="5871"/>
    <lineage>
        <taxon>Eukaryota</taxon>
        <taxon>Sar</taxon>
        <taxon>Alveolata</taxon>
        <taxon>Apicomplexa</taxon>
        <taxon>Aconoidasida</taxon>
        <taxon>Piroplasmida</taxon>
        <taxon>Babesiidae</taxon>
        <taxon>Babesia</taxon>
    </lineage>
</organism>
<dbReference type="Proteomes" id="UP001497744">
    <property type="component" value="Unassembled WGS sequence"/>
</dbReference>
<feature type="compositionally biased region" description="Basic residues" evidence="1">
    <location>
        <begin position="813"/>
        <end position="829"/>
    </location>
</feature>
<feature type="compositionally biased region" description="Polar residues" evidence="1">
    <location>
        <begin position="334"/>
        <end position="345"/>
    </location>
</feature>
<feature type="region of interest" description="Disordered" evidence="1">
    <location>
        <begin position="867"/>
        <end position="912"/>
    </location>
</feature>
<keyword evidence="3" id="KW-1185">Reference proteome</keyword>
<gene>
    <name evidence="2" type="ORF">BcabD6B2_47510</name>
</gene>
<protein>
    <submittedName>
        <fullName evidence="2">AMP-binding enzyme</fullName>
    </submittedName>
</protein>
<reference evidence="2 3" key="1">
    <citation type="submission" date="2021-06" db="EMBL/GenBank/DDBJ databases">
        <title>Genome sequence of Babesia caballi.</title>
        <authorList>
            <person name="Yamagishi J."/>
            <person name="Kidaka T."/>
            <person name="Ochi A."/>
        </authorList>
    </citation>
    <scope>NUCLEOTIDE SEQUENCE [LARGE SCALE GENOMIC DNA]</scope>
    <source>
        <strain evidence="2">USDA-D6B2</strain>
    </source>
</reference>
<feature type="region of interest" description="Disordered" evidence="1">
    <location>
        <begin position="334"/>
        <end position="386"/>
    </location>
</feature>
<evidence type="ECO:0000313" key="3">
    <source>
        <dbReference type="Proteomes" id="UP001497744"/>
    </source>
</evidence>
<name>A0AAV4LZR0_BABCB</name>
<accession>A0AAV4LZR0</accession>
<dbReference type="EMBL" id="BPLF01000004">
    <property type="protein sequence ID" value="GIX65316.1"/>
    <property type="molecule type" value="Genomic_DNA"/>
</dbReference>
<dbReference type="SUPFAM" id="SSF56801">
    <property type="entry name" value="Acetyl-CoA synthetase-like"/>
    <property type="match status" value="1"/>
</dbReference>
<dbReference type="RefSeq" id="XP_067717385.1">
    <property type="nucleotide sequence ID" value="XM_067861284.1"/>
</dbReference>
<feature type="compositionally biased region" description="Basic residues" evidence="1">
    <location>
        <begin position="895"/>
        <end position="911"/>
    </location>
</feature>
<evidence type="ECO:0000313" key="2">
    <source>
        <dbReference type="EMBL" id="GIX65316.1"/>
    </source>
</evidence>